<gene>
    <name evidence="1" type="ORF">Dpoa569_0002509</name>
</gene>
<evidence type="ECO:0000313" key="1">
    <source>
        <dbReference type="EMBL" id="QDX30597.1"/>
    </source>
</evidence>
<dbReference type="AlphaFoldDB" id="A0A5B8ID91"/>
<name>A0A5B8ID91_9GAMM</name>
<dbReference type="KEGG" id="dic:Dpoa569_0002509"/>
<dbReference type="Proteomes" id="UP000320591">
    <property type="component" value="Chromosome"/>
</dbReference>
<sequence>MLNLTLQFILQIQLATFPQADALSALVPSYSTYSDVTAQPDETGCTQPIDADAFSPLSRPKNSLMAHAYLALSRIRAQTAGGALPAVFHLKQRIISF</sequence>
<accession>A0A5B8ID91</accession>
<dbReference type="EMBL" id="CP042220">
    <property type="protein sequence ID" value="QDX30597.1"/>
    <property type="molecule type" value="Genomic_DNA"/>
</dbReference>
<reference evidence="1 2" key="1">
    <citation type="journal article" date="2019" name="Environ. Microbiol.">
        <title>The phytopathogenic nature of Dickeya aquatica 174/2 and the dynamic early evolution of Dickeya pathogenicity.</title>
        <authorList>
            <person name="Duprey A."/>
            <person name="Taib N."/>
            <person name="Leonard S."/>
            <person name="Garin T."/>
            <person name="Flandrois J.P."/>
            <person name="Nasser W."/>
            <person name="Brochier-Armanet C."/>
            <person name="Reverchon S."/>
        </authorList>
    </citation>
    <scope>NUCLEOTIDE SEQUENCE [LARGE SCALE GENOMIC DNA]</scope>
    <source>
        <strain evidence="1 2">NCPPB 569</strain>
    </source>
</reference>
<proteinExistence type="predicted"/>
<evidence type="ECO:0000313" key="2">
    <source>
        <dbReference type="Proteomes" id="UP000320591"/>
    </source>
</evidence>
<protein>
    <submittedName>
        <fullName evidence="1">Uncharacterized protein</fullName>
    </submittedName>
</protein>
<keyword evidence="2" id="KW-1185">Reference proteome</keyword>
<dbReference type="RefSeq" id="WP_042869614.1">
    <property type="nucleotide sequence ID" value="NZ_CM001975.1"/>
</dbReference>
<organism evidence="1 2">
    <name type="scientific">Dickeya poaceiphila</name>
    <dbReference type="NCBI Taxonomy" id="568768"/>
    <lineage>
        <taxon>Bacteria</taxon>
        <taxon>Pseudomonadati</taxon>
        <taxon>Pseudomonadota</taxon>
        <taxon>Gammaproteobacteria</taxon>
        <taxon>Enterobacterales</taxon>
        <taxon>Pectobacteriaceae</taxon>
        <taxon>Dickeya</taxon>
    </lineage>
</organism>